<reference evidence="2" key="1">
    <citation type="submission" date="2019-01" db="EMBL/GenBank/DDBJ databases">
        <title>Draft genome sequences of three monokaryotic isolates of the white-rot basidiomycete fungus Dichomitus squalens.</title>
        <authorList>
            <consortium name="DOE Joint Genome Institute"/>
            <person name="Lopez S.C."/>
            <person name="Andreopoulos B."/>
            <person name="Pangilinan J."/>
            <person name="Lipzen A."/>
            <person name="Riley R."/>
            <person name="Ahrendt S."/>
            <person name="Ng V."/>
            <person name="Barry K."/>
            <person name="Daum C."/>
            <person name="Grigoriev I.V."/>
            <person name="Hilden K.S."/>
            <person name="Makela M.R."/>
            <person name="de Vries R.P."/>
        </authorList>
    </citation>
    <scope>NUCLEOTIDE SEQUENCE [LARGE SCALE GENOMIC DNA]</scope>
    <source>
        <strain evidence="2">OM18370.1</strain>
    </source>
</reference>
<protein>
    <submittedName>
        <fullName evidence="2">Uncharacterized protein</fullName>
    </submittedName>
</protein>
<organism evidence="2">
    <name type="scientific">Dichomitus squalens</name>
    <dbReference type="NCBI Taxonomy" id="114155"/>
    <lineage>
        <taxon>Eukaryota</taxon>
        <taxon>Fungi</taxon>
        <taxon>Dikarya</taxon>
        <taxon>Basidiomycota</taxon>
        <taxon>Agaricomycotina</taxon>
        <taxon>Agaricomycetes</taxon>
        <taxon>Polyporales</taxon>
        <taxon>Polyporaceae</taxon>
        <taxon>Dichomitus</taxon>
    </lineage>
</organism>
<accession>A0A4Q9MNA6</accession>
<dbReference type="EMBL" id="ML143431">
    <property type="protein sequence ID" value="TBU27546.1"/>
    <property type="molecule type" value="Genomic_DNA"/>
</dbReference>
<evidence type="ECO:0000256" key="1">
    <source>
        <dbReference type="SAM" id="MobiDB-lite"/>
    </source>
</evidence>
<name>A0A4Q9MNA6_9APHY</name>
<feature type="region of interest" description="Disordered" evidence="1">
    <location>
        <begin position="129"/>
        <end position="150"/>
    </location>
</feature>
<dbReference type="Proteomes" id="UP000292957">
    <property type="component" value="Unassembled WGS sequence"/>
</dbReference>
<feature type="region of interest" description="Disordered" evidence="1">
    <location>
        <begin position="35"/>
        <end position="54"/>
    </location>
</feature>
<proteinExistence type="predicted"/>
<gene>
    <name evidence="2" type="ORF">BD311DRAFT_760304</name>
</gene>
<evidence type="ECO:0000313" key="2">
    <source>
        <dbReference type="EMBL" id="TBU27546.1"/>
    </source>
</evidence>
<sequence>MVLVDEQGVYGGLLEKYSADDLGTTLKKWRRSARESETRPWSRFPPAAGGRRGPQIRKRWMRGCLDIFEMQYHRPRCRGCHRRTRSCGLASEPDAVAGWGRRGANNILGAYAQGLQLLLRNRRDEPCLRTTELPRSRQGQEQSIERESQG</sequence>
<dbReference type="AlphaFoldDB" id="A0A4Q9MNA6"/>